<feature type="transmembrane region" description="Helical" evidence="7">
    <location>
        <begin position="367"/>
        <end position="390"/>
    </location>
</feature>
<comment type="similarity">
    <text evidence="6">Belongs to the ABC-4 integral membrane protein family.</text>
</comment>
<comment type="caution">
    <text evidence="10">The sequence shown here is derived from an EMBL/GenBank/DDBJ whole genome shotgun (WGS) entry which is preliminary data.</text>
</comment>
<keyword evidence="5 7" id="KW-0472">Membrane</keyword>
<feature type="transmembrane region" description="Helical" evidence="7">
    <location>
        <begin position="328"/>
        <end position="355"/>
    </location>
</feature>
<evidence type="ECO:0000256" key="5">
    <source>
        <dbReference type="ARBA" id="ARBA00023136"/>
    </source>
</evidence>
<evidence type="ECO:0000256" key="7">
    <source>
        <dbReference type="SAM" id="Phobius"/>
    </source>
</evidence>
<feature type="domain" description="MacB-like periplasmic core" evidence="9">
    <location>
        <begin position="21"/>
        <end position="247"/>
    </location>
</feature>
<gene>
    <name evidence="10" type="ORF">LQ327_11640</name>
</gene>
<evidence type="ECO:0000256" key="3">
    <source>
        <dbReference type="ARBA" id="ARBA00022692"/>
    </source>
</evidence>
<keyword evidence="4 7" id="KW-1133">Transmembrane helix</keyword>
<feature type="transmembrane region" description="Helical" evidence="7">
    <location>
        <begin position="279"/>
        <end position="307"/>
    </location>
</feature>
<sequence length="407" mass="41246">MSSVEIIRFAVRALLANRLRSLLTMLGIIIGIAAVILLTSLGNGAAQYIQGQISGLGANSITVFARSPGETAGSTAGSAARPLTSQDAAALGDPQGAPDVTYVAPVVQTTTTAAAGRNSENATVIGSTAAYFPGSNSVVEVGRAYDQADVDQAKPVAVIGRTVADDVFGVGSVPTGRTILLNGAPFQVIGILKYKGQGGGLSNPDSNVLAPITTVQSTFTGFGNLDQMLIGSQSTDTQAAAQSEVESILDRRHGITNPNDRDYQVISSAQIAQVLNSTLGALSALLAGIAAISLVVGGIGITNIMLVSVTERTREIGIRKALGATPGAILGQFLVEATILSALAGVIGVGIGIAGTLIPLPGGFRAVVVPAAVVAAVVVSIAIGVFFGGYPARRAARLRPIEALRRE</sequence>
<dbReference type="Pfam" id="PF02687">
    <property type="entry name" value="FtsX"/>
    <property type="match status" value="1"/>
</dbReference>
<evidence type="ECO:0000256" key="2">
    <source>
        <dbReference type="ARBA" id="ARBA00022475"/>
    </source>
</evidence>
<comment type="subcellular location">
    <subcellularLocation>
        <location evidence="1">Cell membrane</location>
        <topology evidence="1">Multi-pass membrane protein</topology>
    </subcellularLocation>
</comment>
<dbReference type="EMBL" id="JAJNDB010000002">
    <property type="protein sequence ID" value="MCD2194027.1"/>
    <property type="molecule type" value="Genomic_DNA"/>
</dbReference>
<feature type="transmembrane region" description="Helical" evidence="7">
    <location>
        <begin position="21"/>
        <end position="42"/>
    </location>
</feature>
<dbReference type="Proteomes" id="UP001199469">
    <property type="component" value="Unassembled WGS sequence"/>
</dbReference>
<dbReference type="InterPro" id="IPR050250">
    <property type="entry name" value="Macrolide_Exporter_MacB"/>
</dbReference>
<feature type="domain" description="ABC3 transporter permease C-terminal" evidence="8">
    <location>
        <begin position="289"/>
        <end position="398"/>
    </location>
</feature>
<dbReference type="Pfam" id="PF12704">
    <property type="entry name" value="MacB_PCD"/>
    <property type="match status" value="1"/>
</dbReference>
<dbReference type="RefSeq" id="WP_230733545.1">
    <property type="nucleotide sequence ID" value="NZ_JAJNDB010000002.1"/>
</dbReference>
<dbReference type="InterPro" id="IPR025857">
    <property type="entry name" value="MacB_PCD"/>
</dbReference>
<keyword evidence="2" id="KW-1003">Cell membrane</keyword>
<dbReference type="PANTHER" id="PTHR30572:SF4">
    <property type="entry name" value="ABC TRANSPORTER PERMEASE YTRF"/>
    <property type="match status" value="1"/>
</dbReference>
<keyword evidence="11" id="KW-1185">Reference proteome</keyword>
<dbReference type="InterPro" id="IPR003838">
    <property type="entry name" value="ABC3_permease_C"/>
</dbReference>
<evidence type="ECO:0000313" key="11">
    <source>
        <dbReference type="Proteomes" id="UP001199469"/>
    </source>
</evidence>
<evidence type="ECO:0000256" key="4">
    <source>
        <dbReference type="ARBA" id="ARBA00022989"/>
    </source>
</evidence>
<organism evidence="10 11">
    <name type="scientific">Actinomycetospora endophytica</name>
    <dbReference type="NCBI Taxonomy" id="2291215"/>
    <lineage>
        <taxon>Bacteria</taxon>
        <taxon>Bacillati</taxon>
        <taxon>Actinomycetota</taxon>
        <taxon>Actinomycetes</taxon>
        <taxon>Pseudonocardiales</taxon>
        <taxon>Pseudonocardiaceae</taxon>
        <taxon>Actinomycetospora</taxon>
    </lineage>
</organism>
<evidence type="ECO:0000313" key="10">
    <source>
        <dbReference type="EMBL" id="MCD2194027.1"/>
    </source>
</evidence>
<evidence type="ECO:0000256" key="6">
    <source>
        <dbReference type="ARBA" id="ARBA00038076"/>
    </source>
</evidence>
<name>A0ABS8P6Z7_9PSEU</name>
<protein>
    <submittedName>
        <fullName evidence="10">ABC transporter permease</fullName>
    </submittedName>
</protein>
<dbReference type="PANTHER" id="PTHR30572">
    <property type="entry name" value="MEMBRANE COMPONENT OF TRANSPORTER-RELATED"/>
    <property type="match status" value="1"/>
</dbReference>
<evidence type="ECO:0000259" key="9">
    <source>
        <dbReference type="Pfam" id="PF12704"/>
    </source>
</evidence>
<proteinExistence type="inferred from homology"/>
<reference evidence="10 11" key="1">
    <citation type="submission" date="2021-11" db="EMBL/GenBank/DDBJ databases">
        <title>Draft genome sequence of Actinomycetospora sp. SF1 isolated from the rhizosphere soil.</title>
        <authorList>
            <person name="Duangmal K."/>
            <person name="Chantavorakit T."/>
        </authorList>
    </citation>
    <scope>NUCLEOTIDE SEQUENCE [LARGE SCALE GENOMIC DNA]</scope>
    <source>
        <strain evidence="10 11">TBRC 5722</strain>
    </source>
</reference>
<evidence type="ECO:0000259" key="8">
    <source>
        <dbReference type="Pfam" id="PF02687"/>
    </source>
</evidence>
<accession>A0ABS8P6Z7</accession>
<evidence type="ECO:0000256" key="1">
    <source>
        <dbReference type="ARBA" id="ARBA00004651"/>
    </source>
</evidence>
<keyword evidence="3 7" id="KW-0812">Transmembrane</keyword>